<sequence length="75" mass="7941">MPGLAAAVSDCVDTRNYFAGRFQVFTGEVKMRSPAGIITAAGVHTPGLFSSACCRGKAWPAQNVFCEFVSPRGTK</sequence>
<gene>
    <name evidence="1" type="ORF">PoB_002523100</name>
</gene>
<evidence type="ECO:0000313" key="2">
    <source>
        <dbReference type="Proteomes" id="UP000735302"/>
    </source>
</evidence>
<proteinExistence type="predicted"/>
<protein>
    <submittedName>
        <fullName evidence="1">Uncharacterized protein</fullName>
    </submittedName>
</protein>
<reference evidence="1 2" key="1">
    <citation type="journal article" date="2021" name="Elife">
        <title>Chloroplast acquisition without the gene transfer in kleptoplastic sea slugs, Plakobranchus ocellatus.</title>
        <authorList>
            <person name="Maeda T."/>
            <person name="Takahashi S."/>
            <person name="Yoshida T."/>
            <person name="Shimamura S."/>
            <person name="Takaki Y."/>
            <person name="Nagai Y."/>
            <person name="Toyoda A."/>
            <person name="Suzuki Y."/>
            <person name="Arimoto A."/>
            <person name="Ishii H."/>
            <person name="Satoh N."/>
            <person name="Nishiyama T."/>
            <person name="Hasebe M."/>
            <person name="Maruyama T."/>
            <person name="Minagawa J."/>
            <person name="Obokata J."/>
            <person name="Shigenobu S."/>
        </authorList>
    </citation>
    <scope>NUCLEOTIDE SEQUENCE [LARGE SCALE GENOMIC DNA]</scope>
</reference>
<organism evidence="1 2">
    <name type="scientific">Plakobranchus ocellatus</name>
    <dbReference type="NCBI Taxonomy" id="259542"/>
    <lineage>
        <taxon>Eukaryota</taxon>
        <taxon>Metazoa</taxon>
        <taxon>Spiralia</taxon>
        <taxon>Lophotrochozoa</taxon>
        <taxon>Mollusca</taxon>
        <taxon>Gastropoda</taxon>
        <taxon>Heterobranchia</taxon>
        <taxon>Euthyneura</taxon>
        <taxon>Panpulmonata</taxon>
        <taxon>Sacoglossa</taxon>
        <taxon>Placobranchoidea</taxon>
        <taxon>Plakobranchidae</taxon>
        <taxon>Plakobranchus</taxon>
    </lineage>
</organism>
<evidence type="ECO:0000313" key="1">
    <source>
        <dbReference type="EMBL" id="GFN98725.1"/>
    </source>
</evidence>
<keyword evidence="2" id="KW-1185">Reference proteome</keyword>
<dbReference type="EMBL" id="BLXT01002861">
    <property type="protein sequence ID" value="GFN98725.1"/>
    <property type="molecule type" value="Genomic_DNA"/>
</dbReference>
<comment type="caution">
    <text evidence="1">The sequence shown here is derived from an EMBL/GenBank/DDBJ whole genome shotgun (WGS) entry which is preliminary data.</text>
</comment>
<dbReference type="AlphaFoldDB" id="A0AAV3ZW21"/>
<accession>A0AAV3ZW21</accession>
<dbReference type="Proteomes" id="UP000735302">
    <property type="component" value="Unassembled WGS sequence"/>
</dbReference>
<name>A0AAV3ZW21_9GAST</name>